<dbReference type="Gene3D" id="3.40.50.300">
    <property type="entry name" value="P-loop containing nucleotide triphosphate hydrolases"/>
    <property type="match status" value="1"/>
</dbReference>
<dbReference type="Pfam" id="PF01580">
    <property type="entry name" value="FtsK_SpoIIIE"/>
    <property type="match status" value="1"/>
</dbReference>
<keyword evidence="4" id="KW-0238">DNA-binding</keyword>
<dbReference type="InterPro" id="IPR036390">
    <property type="entry name" value="WH_DNA-bd_sf"/>
</dbReference>
<dbReference type="Proteomes" id="UP000886893">
    <property type="component" value="Unassembled WGS sequence"/>
</dbReference>
<dbReference type="GO" id="GO:0005524">
    <property type="term" value="F:ATP binding"/>
    <property type="evidence" value="ECO:0007669"/>
    <property type="project" value="UniProtKB-UniRule"/>
</dbReference>
<keyword evidence="8" id="KW-1133">Transmembrane helix</keyword>
<accession>A0A9D1KBV5</accession>
<evidence type="ECO:0000313" key="11">
    <source>
        <dbReference type="Proteomes" id="UP000886893"/>
    </source>
</evidence>
<evidence type="ECO:0000256" key="4">
    <source>
        <dbReference type="ARBA" id="ARBA00023125"/>
    </source>
</evidence>
<comment type="caution">
    <text evidence="10">The sequence shown here is derived from an EMBL/GenBank/DDBJ whole genome shotgun (WGS) entry which is preliminary data.</text>
</comment>
<evidence type="ECO:0000256" key="7">
    <source>
        <dbReference type="SAM" id="MobiDB-lite"/>
    </source>
</evidence>
<proteinExistence type="inferred from homology"/>
<feature type="transmembrane region" description="Helical" evidence="8">
    <location>
        <begin position="133"/>
        <end position="154"/>
    </location>
</feature>
<organism evidence="10 11">
    <name type="scientific">Candidatus Caccosoma faecigallinarum</name>
    <dbReference type="NCBI Taxonomy" id="2840720"/>
    <lineage>
        <taxon>Bacteria</taxon>
        <taxon>Bacillati</taxon>
        <taxon>Bacillota</taxon>
        <taxon>Bacillota incertae sedis</taxon>
        <taxon>Candidatus Caccosoma</taxon>
    </lineage>
</organism>
<dbReference type="AlphaFoldDB" id="A0A9D1KBV5"/>
<feature type="transmembrane region" description="Helical" evidence="8">
    <location>
        <begin position="89"/>
        <end position="107"/>
    </location>
</feature>
<dbReference type="InterPro" id="IPR050206">
    <property type="entry name" value="FtsK/SpoIIIE/SftA"/>
</dbReference>
<reference evidence="10" key="1">
    <citation type="submission" date="2020-10" db="EMBL/GenBank/DDBJ databases">
        <authorList>
            <person name="Gilroy R."/>
        </authorList>
    </citation>
    <scope>NUCLEOTIDE SEQUENCE</scope>
    <source>
        <strain evidence="10">14508</strain>
    </source>
</reference>
<name>A0A9D1KBV5_9FIRM</name>
<keyword evidence="3 5" id="KW-0067">ATP-binding</keyword>
<dbReference type="InterPro" id="IPR027417">
    <property type="entry name" value="P-loop_NTPase"/>
</dbReference>
<reference evidence="10" key="2">
    <citation type="journal article" date="2021" name="PeerJ">
        <title>Extensive microbial diversity within the chicken gut microbiome revealed by metagenomics and culture.</title>
        <authorList>
            <person name="Gilroy R."/>
            <person name="Ravi A."/>
            <person name="Getino M."/>
            <person name="Pursley I."/>
            <person name="Horton D.L."/>
            <person name="Alikhan N.F."/>
            <person name="Baker D."/>
            <person name="Gharbi K."/>
            <person name="Hall N."/>
            <person name="Watson M."/>
            <person name="Adriaenssens E.M."/>
            <person name="Foster-Nyarko E."/>
            <person name="Jarju S."/>
            <person name="Secka A."/>
            <person name="Antonio M."/>
            <person name="Oren A."/>
            <person name="Chaudhuri R.R."/>
            <person name="La Ragione R."/>
            <person name="Hildebrand F."/>
            <person name="Pallen M.J."/>
        </authorList>
    </citation>
    <scope>NUCLEOTIDE SEQUENCE</scope>
    <source>
        <strain evidence="10">14508</strain>
    </source>
</reference>
<keyword evidence="2 5" id="KW-0547">Nucleotide-binding</keyword>
<dbReference type="PANTHER" id="PTHR22683:SF41">
    <property type="entry name" value="DNA TRANSLOCASE FTSK"/>
    <property type="match status" value="1"/>
</dbReference>
<evidence type="ECO:0000256" key="1">
    <source>
        <dbReference type="ARBA" id="ARBA00006474"/>
    </source>
</evidence>
<evidence type="ECO:0000256" key="3">
    <source>
        <dbReference type="ARBA" id="ARBA00022840"/>
    </source>
</evidence>
<dbReference type="PROSITE" id="PS50901">
    <property type="entry name" value="FTSK"/>
    <property type="match status" value="1"/>
</dbReference>
<feature type="region of interest" description="Disordered" evidence="7">
    <location>
        <begin position="349"/>
        <end position="375"/>
    </location>
</feature>
<keyword evidence="8" id="KW-0812">Transmembrane</keyword>
<protein>
    <submittedName>
        <fullName evidence="10">DNA translocase FtsK</fullName>
    </submittedName>
</protein>
<gene>
    <name evidence="10" type="ORF">IAD04_05230</name>
</gene>
<dbReference type="InterPro" id="IPR002543">
    <property type="entry name" value="FtsK_dom"/>
</dbReference>
<dbReference type="EMBL" id="DVKI01000163">
    <property type="protein sequence ID" value="HIT17756.1"/>
    <property type="molecule type" value="Genomic_DNA"/>
</dbReference>
<dbReference type="Pfam" id="PF09397">
    <property type="entry name" value="FtsK_gamma"/>
    <property type="match status" value="1"/>
</dbReference>
<evidence type="ECO:0000256" key="8">
    <source>
        <dbReference type="SAM" id="Phobius"/>
    </source>
</evidence>
<dbReference type="Gene3D" id="1.10.10.10">
    <property type="entry name" value="Winged helix-like DNA-binding domain superfamily/Winged helix DNA-binding domain"/>
    <property type="match status" value="1"/>
</dbReference>
<keyword evidence="8" id="KW-0472">Membrane</keyword>
<dbReference type="SMART" id="SM00843">
    <property type="entry name" value="Ftsk_gamma"/>
    <property type="match status" value="1"/>
</dbReference>
<evidence type="ECO:0000256" key="5">
    <source>
        <dbReference type="PROSITE-ProRule" id="PRU00289"/>
    </source>
</evidence>
<evidence type="ECO:0000256" key="6">
    <source>
        <dbReference type="SAM" id="Coils"/>
    </source>
</evidence>
<dbReference type="Gene3D" id="3.30.980.40">
    <property type="match status" value="1"/>
</dbReference>
<feature type="coiled-coil region" evidence="6">
    <location>
        <begin position="187"/>
        <end position="214"/>
    </location>
</feature>
<dbReference type="GO" id="GO:0003677">
    <property type="term" value="F:DNA binding"/>
    <property type="evidence" value="ECO:0007669"/>
    <property type="project" value="UniProtKB-KW"/>
</dbReference>
<feature type="domain" description="FtsK" evidence="9">
    <location>
        <begin position="515"/>
        <end position="706"/>
    </location>
</feature>
<dbReference type="SUPFAM" id="SSF46785">
    <property type="entry name" value="Winged helix' DNA-binding domain"/>
    <property type="match status" value="1"/>
</dbReference>
<dbReference type="Pfam" id="PF17854">
    <property type="entry name" value="FtsK_alpha"/>
    <property type="match status" value="1"/>
</dbReference>
<feature type="compositionally biased region" description="Basic and acidic residues" evidence="7">
    <location>
        <begin position="363"/>
        <end position="375"/>
    </location>
</feature>
<evidence type="ECO:0000313" key="10">
    <source>
        <dbReference type="EMBL" id="HIT17756.1"/>
    </source>
</evidence>
<feature type="transmembrane region" description="Helical" evidence="8">
    <location>
        <begin position="51"/>
        <end position="77"/>
    </location>
</feature>
<dbReference type="PANTHER" id="PTHR22683">
    <property type="entry name" value="SPORULATION PROTEIN RELATED"/>
    <property type="match status" value="1"/>
</dbReference>
<dbReference type="InterPro" id="IPR036388">
    <property type="entry name" value="WH-like_DNA-bd_sf"/>
</dbReference>
<dbReference type="GO" id="GO:0016020">
    <property type="term" value="C:membrane"/>
    <property type="evidence" value="ECO:0007669"/>
    <property type="project" value="UniProtKB-SubCell"/>
</dbReference>
<sequence>MAKDKHQKIKEEKTKPVKEQETIIAVVGLIFIVLSLLIIANTGIVANALKYAFIFLFGSCYIYVLLFLLFMGGYMVIKKKKLKFFSKMKYVLVFGCFICILALSSSGNEVTITNFSAAFKRVLPNSLAETDEIIGRYGGGWVGYLLIAIFNTLLGSENWSIAIYILFLIGLLYLLFQKQIAKLFTIIKTKIKKSKELKAQKKEALKQKEKEAAVAPVEPVIENQESKEESTTTATYLIQEDISQAKDKAPMKTEPMHRKLADFEQVIDDLQETAIFTRPQGFDDHKKEETSENFPFYPAQKVQKDSSTQNLFVSDASIHPTQEATKKPITPENDYLQKEKEYAAFTKDLQEQKQQQEESENILQKKETKEQEYNHDEYQLPPLYLLKESSSQQDATYRNEEIARQKADILTQKMKELNVNAAITNYVIGPSVTRYEIMLQPGVRANTFMNLQEDFKLALGATSLRIESPIPGKPATIGIEVPNEIRGMVTLKELMLTLPNKKEKLYVPAGKAISGEPISISITSMPHCLISGATNSGKSVCANSIICSLLLNYKPDELKMIMIDPKKVEMLFYTNLPHLLCPIITESSKALVALDKLVKEMMHRFDTFASLGVKNIASYNEYRKQKNEMIMPFIILIVDEFAELMAYKQSNLVEEKVQTLVQLGRAAGIHLILCTQRPSVNVITGTIKNNIPCRMTFRLSSFADSKTVIDGSGAEKLLNNGDMLLLTPDFTGLRRIQGAFVSDQEIDDIVAYCKKQCAPLYDQEFLDLRTEEEKEFELHTKLNSGNTNEEDNGYNAKYMDVRNFVLIEQKASTTLIQRKFKIGYGKAANYMDMLEDEGIVGPENGSKGREVLMTFEEWEAKNESENN</sequence>
<evidence type="ECO:0000259" key="9">
    <source>
        <dbReference type="PROSITE" id="PS50901"/>
    </source>
</evidence>
<dbReference type="InterPro" id="IPR041027">
    <property type="entry name" value="FtsK_alpha"/>
</dbReference>
<dbReference type="InterPro" id="IPR018541">
    <property type="entry name" value="Ftsk_gamma"/>
</dbReference>
<dbReference type="SUPFAM" id="SSF52540">
    <property type="entry name" value="P-loop containing nucleoside triphosphate hydrolases"/>
    <property type="match status" value="1"/>
</dbReference>
<feature type="binding site" evidence="5">
    <location>
        <begin position="532"/>
        <end position="539"/>
    </location>
    <ligand>
        <name>ATP</name>
        <dbReference type="ChEBI" id="CHEBI:30616"/>
    </ligand>
</feature>
<feature type="transmembrane region" description="Helical" evidence="8">
    <location>
        <begin position="21"/>
        <end position="45"/>
    </location>
</feature>
<keyword evidence="6" id="KW-0175">Coiled coil</keyword>
<dbReference type="CDD" id="cd01127">
    <property type="entry name" value="TrwB_TraG_TraD_VirD4"/>
    <property type="match status" value="1"/>
</dbReference>
<evidence type="ECO:0000256" key="2">
    <source>
        <dbReference type="ARBA" id="ARBA00022741"/>
    </source>
</evidence>
<feature type="transmembrane region" description="Helical" evidence="8">
    <location>
        <begin position="161"/>
        <end position="176"/>
    </location>
</feature>
<comment type="similarity">
    <text evidence="1">Belongs to the FtsK/SpoIIIE/SftA family.</text>
</comment>